<evidence type="ECO:0000313" key="1">
    <source>
        <dbReference type="EMBL" id="KAJ9091538.1"/>
    </source>
</evidence>
<comment type="caution">
    <text evidence="1">The sequence shown here is derived from an EMBL/GenBank/DDBJ whole genome shotgun (WGS) entry which is preliminary data.</text>
</comment>
<protein>
    <submittedName>
        <fullName evidence="1">Uncharacterized protein</fullName>
    </submittedName>
</protein>
<dbReference type="EMBL" id="JASBWR010000148">
    <property type="protein sequence ID" value="KAJ9091538.1"/>
    <property type="molecule type" value="Genomic_DNA"/>
</dbReference>
<organism evidence="1 2">
    <name type="scientific">Naganishia cerealis</name>
    <dbReference type="NCBI Taxonomy" id="610337"/>
    <lineage>
        <taxon>Eukaryota</taxon>
        <taxon>Fungi</taxon>
        <taxon>Dikarya</taxon>
        <taxon>Basidiomycota</taxon>
        <taxon>Agaricomycotina</taxon>
        <taxon>Tremellomycetes</taxon>
        <taxon>Filobasidiales</taxon>
        <taxon>Filobasidiaceae</taxon>
        <taxon>Naganishia</taxon>
    </lineage>
</organism>
<keyword evidence="2" id="KW-1185">Reference proteome</keyword>
<dbReference type="Proteomes" id="UP001241377">
    <property type="component" value="Unassembled WGS sequence"/>
</dbReference>
<sequence>MSLKAANTKYLQYLVAYPLLTKSVTAGVLAGLNETISTGLSGEYRETTIAGRKVKHVFSPKILTMIVYGALIVTPISHNMYAVLNRVFKGPNLSKKMKILQILTSLSTITPTLAAIFTAWVSIINVYRPPKDLAIDPVTELKKIATIVKGGLKNGYKRVLKTSLVTSGILLVIAQSFIPPQLWVVFFNLVYFFMGTYQNTKLKLQTRNLKEKKDE</sequence>
<name>A0ACC2UWT6_9TREE</name>
<proteinExistence type="predicted"/>
<gene>
    <name evidence="1" type="ORF">QFC19_009083</name>
</gene>
<reference evidence="1" key="1">
    <citation type="submission" date="2023-04" db="EMBL/GenBank/DDBJ databases">
        <title>Draft Genome sequencing of Naganishia species isolated from polar environments using Oxford Nanopore Technology.</title>
        <authorList>
            <person name="Leo P."/>
            <person name="Venkateswaran K."/>
        </authorList>
    </citation>
    <scope>NUCLEOTIDE SEQUENCE</scope>
    <source>
        <strain evidence="1">MNA-CCFEE 5261</strain>
    </source>
</reference>
<accession>A0ACC2UWT6</accession>
<evidence type="ECO:0000313" key="2">
    <source>
        <dbReference type="Proteomes" id="UP001241377"/>
    </source>
</evidence>